<evidence type="ECO:0000313" key="1">
    <source>
        <dbReference type="EMBL" id="SFU93315.1"/>
    </source>
</evidence>
<sequence>MKNLYLLFVLLLAGCVPEQKSDTRQVVEVESTVKTKAECEKCPASNYAGPEPDTVFTFSNGKKLLICGYSEILDNRKAYSEFILSECGNDSIVDFWGAVEAYEVEYASDTLQLQKIELLAVGDNRTLVKEKWLTEYFYYKEDILQREKKLNSKIGYSQSQIEQTLQEYEHTQWKTQNGSSEAYTEEKMELANRLMIAAASGSGKAESYFKKFDSDFQPDGAYAEWYQQMADLLAFAKKYRTQE</sequence>
<dbReference type="RefSeq" id="WP_068837187.1">
    <property type="nucleotide sequence ID" value="NZ_BMXC01000004.1"/>
</dbReference>
<dbReference type="PROSITE" id="PS51257">
    <property type="entry name" value="PROKAR_LIPOPROTEIN"/>
    <property type="match status" value="1"/>
</dbReference>
<dbReference type="Proteomes" id="UP000182491">
    <property type="component" value="Unassembled WGS sequence"/>
</dbReference>
<organism evidence="1 2">
    <name type="scientific">Pontibacter akesuensis</name>
    <dbReference type="NCBI Taxonomy" id="388950"/>
    <lineage>
        <taxon>Bacteria</taxon>
        <taxon>Pseudomonadati</taxon>
        <taxon>Bacteroidota</taxon>
        <taxon>Cytophagia</taxon>
        <taxon>Cytophagales</taxon>
        <taxon>Hymenobacteraceae</taxon>
        <taxon>Pontibacter</taxon>
    </lineage>
</organism>
<reference evidence="2" key="1">
    <citation type="submission" date="2016-10" db="EMBL/GenBank/DDBJ databases">
        <authorList>
            <person name="Varghese N."/>
        </authorList>
    </citation>
    <scope>NUCLEOTIDE SEQUENCE [LARGE SCALE GENOMIC DNA]</scope>
    <source>
        <strain evidence="2">DSM 18820</strain>
    </source>
</reference>
<evidence type="ECO:0000313" key="2">
    <source>
        <dbReference type="Proteomes" id="UP000182491"/>
    </source>
</evidence>
<proteinExistence type="predicted"/>
<accession>A0A1I7K7A5</accession>
<protein>
    <submittedName>
        <fullName evidence="1">Uncharacterized protein</fullName>
    </submittedName>
</protein>
<dbReference type="OrthoDB" id="1347096at2"/>
<gene>
    <name evidence="1" type="ORF">SAMN04487941_3470</name>
</gene>
<name>A0A1I7K7A5_9BACT</name>
<dbReference type="EMBL" id="FPCA01000004">
    <property type="protein sequence ID" value="SFU93315.1"/>
    <property type="molecule type" value="Genomic_DNA"/>
</dbReference>
<dbReference type="AlphaFoldDB" id="A0A1I7K7A5"/>
<keyword evidence="2" id="KW-1185">Reference proteome</keyword>